<keyword evidence="1" id="KW-0812">Transmembrane</keyword>
<feature type="transmembrane region" description="Helical" evidence="1">
    <location>
        <begin position="64"/>
        <end position="83"/>
    </location>
</feature>
<dbReference type="EMBL" id="CP002193">
    <property type="protein sequence ID" value="AFD27776.1"/>
    <property type="molecule type" value="Genomic_DNA"/>
</dbReference>
<dbReference type="PATRIC" id="fig|745776.4.peg.3790"/>
<evidence type="ECO:0000313" key="3">
    <source>
        <dbReference type="Proteomes" id="UP000007575"/>
    </source>
</evidence>
<name>H8H2M9_DEIGI</name>
<dbReference type="Proteomes" id="UP000007575">
    <property type="component" value="Plasmid P2"/>
</dbReference>
<evidence type="ECO:0000313" key="2">
    <source>
        <dbReference type="EMBL" id="AFD27776.1"/>
    </source>
</evidence>
<protein>
    <submittedName>
        <fullName evidence="2">Uncharacterized protein</fullName>
    </submittedName>
</protein>
<keyword evidence="1" id="KW-1133">Transmembrane helix</keyword>
<keyword evidence="1" id="KW-0472">Membrane</keyword>
<keyword evidence="2" id="KW-0614">Plasmid</keyword>
<accession>H8H2M9</accession>
<dbReference type="HOGENOM" id="CLU_2011508_0_0_0"/>
<keyword evidence="3" id="KW-1185">Reference proteome</keyword>
<dbReference type="KEGG" id="dgo:DGo_PB0507"/>
<evidence type="ECO:0000256" key="1">
    <source>
        <dbReference type="SAM" id="Phobius"/>
    </source>
</evidence>
<sequence length="123" mass="13076">MLGILVCLAPLLAGLTSLALGSEDAREFLGGLVFILILLFFVLLFLLALTLAPPICWGLGWRPGAAAGSGDLLLIGFAFLLGNSDSDRALGRLLMLHLPLLGLLTWEWKGAIRRRQAAIAAPN</sequence>
<reference evidence="2 3" key="1">
    <citation type="journal article" date="2012" name="PLoS ONE">
        <title>Genome sequence and transcriptome analysis of the radioresistant bacterium Deinococcus gobiensis: insights into the extreme environmental adaptations.</title>
        <authorList>
            <person name="Yuan M."/>
            <person name="Chen M."/>
            <person name="Zhang W."/>
            <person name="Lu W."/>
            <person name="Wang J."/>
            <person name="Yang M."/>
            <person name="Zhao P."/>
            <person name="Tang R."/>
            <person name="Li X."/>
            <person name="Hao Y."/>
            <person name="Zhou Z."/>
            <person name="Zhan Y."/>
            <person name="Yu H."/>
            <person name="Teng C."/>
            <person name="Yan Y."/>
            <person name="Ping S."/>
            <person name="Wang Y."/>
            <person name="Lin M."/>
        </authorList>
    </citation>
    <scope>NUCLEOTIDE SEQUENCE [LARGE SCALE GENOMIC DNA]</scope>
    <source>
        <strain evidence="3">DSM 21396 / JCM 16679 / CGMCC 1.7299 / I-0</strain>
        <plasmid evidence="2">P2</plasmid>
    </source>
</reference>
<gene>
    <name evidence="2" type="ordered locus">DGo_PB0507</name>
</gene>
<proteinExistence type="predicted"/>
<dbReference type="AlphaFoldDB" id="H8H2M9"/>
<geneLocation type="plasmid" evidence="2 3">
    <name>P2</name>
</geneLocation>
<organism evidence="2 3">
    <name type="scientific">Deinococcus gobiensis (strain DSM 21396 / JCM 16679 / CGMCC 1.7299 / I-0)</name>
    <dbReference type="NCBI Taxonomy" id="745776"/>
    <lineage>
        <taxon>Bacteria</taxon>
        <taxon>Thermotogati</taxon>
        <taxon>Deinococcota</taxon>
        <taxon>Deinococci</taxon>
        <taxon>Deinococcales</taxon>
        <taxon>Deinococcaceae</taxon>
        <taxon>Deinococcus</taxon>
    </lineage>
</organism>
<feature type="transmembrane region" description="Helical" evidence="1">
    <location>
        <begin position="31"/>
        <end position="52"/>
    </location>
</feature>